<evidence type="ECO:0000313" key="3">
    <source>
        <dbReference type="Proteomes" id="UP001212152"/>
    </source>
</evidence>
<dbReference type="Proteomes" id="UP001212152">
    <property type="component" value="Unassembled WGS sequence"/>
</dbReference>
<proteinExistence type="predicted"/>
<evidence type="ECO:0000256" key="1">
    <source>
        <dbReference type="SAM" id="MobiDB-lite"/>
    </source>
</evidence>
<sequence>MTLKHPTRDIDGVKTADREYPADYLWPQNTAGMETEGNRVVPALTRSRPSTKRGLASPAEPLLNAKRRKPVDTLSAAPAAERSAWPPRTRNAAQPQVELAAQAAEPQRSAPLTQTTMILTPRATPAPGTSTDHDDGMPVQSQASSLSCREIAVPLQQQQSQQEQPKLETARPGKRRAIVKREPVSMPAGSASSPHAHAVKRRKTAPAAGRGGAASITELAAIAMALGLL</sequence>
<feature type="region of interest" description="Disordered" evidence="1">
    <location>
        <begin position="45"/>
        <end position="212"/>
    </location>
</feature>
<evidence type="ECO:0000313" key="2">
    <source>
        <dbReference type="EMBL" id="KAJ3175629.1"/>
    </source>
</evidence>
<keyword evidence="3" id="KW-1185">Reference proteome</keyword>
<accession>A0AAD5XLD3</accession>
<feature type="compositionally biased region" description="Low complexity" evidence="1">
    <location>
        <begin position="185"/>
        <end position="196"/>
    </location>
</feature>
<protein>
    <submittedName>
        <fullName evidence="2">Uncharacterized protein</fullName>
    </submittedName>
</protein>
<reference evidence="2" key="1">
    <citation type="submission" date="2020-05" db="EMBL/GenBank/DDBJ databases">
        <title>Phylogenomic resolution of chytrid fungi.</title>
        <authorList>
            <person name="Stajich J.E."/>
            <person name="Amses K."/>
            <person name="Simmons R."/>
            <person name="Seto K."/>
            <person name="Myers J."/>
            <person name="Bonds A."/>
            <person name="Quandt C.A."/>
            <person name="Barry K."/>
            <person name="Liu P."/>
            <person name="Grigoriev I."/>
            <person name="Longcore J.E."/>
            <person name="James T.Y."/>
        </authorList>
    </citation>
    <scope>NUCLEOTIDE SEQUENCE</scope>
    <source>
        <strain evidence="2">JEL0379</strain>
    </source>
</reference>
<comment type="caution">
    <text evidence="2">The sequence shown here is derived from an EMBL/GenBank/DDBJ whole genome shotgun (WGS) entry which is preliminary data.</text>
</comment>
<organism evidence="2 3">
    <name type="scientific">Geranomyces variabilis</name>
    <dbReference type="NCBI Taxonomy" id="109894"/>
    <lineage>
        <taxon>Eukaryota</taxon>
        <taxon>Fungi</taxon>
        <taxon>Fungi incertae sedis</taxon>
        <taxon>Chytridiomycota</taxon>
        <taxon>Chytridiomycota incertae sedis</taxon>
        <taxon>Chytridiomycetes</taxon>
        <taxon>Spizellomycetales</taxon>
        <taxon>Powellomycetaceae</taxon>
        <taxon>Geranomyces</taxon>
    </lineage>
</organism>
<dbReference type="AlphaFoldDB" id="A0AAD5XLD3"/>
<name>A0AAD5XLD3_9FUNG</name>
<gene>
    <name evidence="2" type="ORF">HDU87_006127</name>
</gene>
<dbReference type="EMBL" id="JADGJQ010000050">
    <property type="protein sequence ID" value="KAJ3175629.1"/>
    <property type="molecule type" value="Genomic_DNA"/>
</dbReference>